<evidence type="ECO:0000256" key="3">
    <source>
        <dbReference type="ARBA" id="ARBA00022989"/>
    </source>
</evidence>
<dbReference type="RefSeq" id="WP_154593164.1">
    <property type="nucleotide sequence ID" value="NZ_WLVL01000028.1"/>
</dbReference>
<reference evidence="7 8" key="1">
    <citation type="submission" date="2019-11" db="EMBL/GenBank/DDBJ databases">
        <title>Whole genome sequencing identifies a novel species of the genus Arsenicicoccus isolated from human blood.</title>
        <authorList>
            <person name="Jeong J.H."/>
            <person name="Kweon O.J."/>
            <person name="Kim H.R."/>
            <person name="Kim T.-H."/>
            <person name="Ha S.-M."/>
            <person name="Lee M.-K."/>
        </authorList>
    </citation>
    <scope>NUCLEOTIDE SEQUENCE [LARGE SCALE GENOMIC DNA]</scope>
    <source>
        <strain evidence="7 8">MKL-02</strain>
    </source>
</reference>
<evidence type="ECO:0000256" key="5">
    <source>
        <dbReference type="SAM" id="Phobius"/>
    </source>
</evidence>
<evidence type="ECO:0000313" key="8">
    <source>
        <dbReference type="Proteomes" id="UP000431092"/>
    </source>
</evidence>
<feature type="transmembrane region" description="Helical" evidence="5">
    <location>
        <begin position="44"/>
        <end position="62"/>
    </location>
</feature>
<keyword evidence="3 5" id="KW-1133">Transmembrane helix</keyword>
<dbReference type="PANTHER" id="PTHR38480">
    <property type="entry name" value="SLR0254 PROTEIN"/>
    <property type="match status" value="1"/>
</dbReference>
<dbReference type="EMBL" id="WLVL01000028">
    <property type="protein sequence ID" value="MTB71857.1"/>
    <property type="molecule type" value="Genomic_DNA"/>
</dbReference>
<dbReference type="PANTHER" id="PTHR38480:SF1">
    <property type="entry name" value="SLR0254 PROTEIN"/>
    <property type="match status" value="1"/>
</dbReference>
<sequence>MHPSRSARPTIGVGEDDLVTGDAVALRVPAAGPGLRVASGAIDVAVGGLLLLGLSIAFGGVLGDLDDAAGAALVLTTVVTTLVILPAAVETLTRGRSLGRLVTGTCIVRDDGGPVAFRQCLTRSLVGFLEIWGTSGAVAFCAVVLTARGKRLGDLAAGTYAVRDRLRLQLPPPVPPAPELSAWAATADIAPLPDGLSLATRQFLHRRDGLEHVARARIAQELAATVAQHVMPLPPPGTHPEALLQTVVAERGRRDAERLVRDAATRHRVLPHL</sequence>
<dbReference type="AlphaFoldDB" id="A0A6I3IDU5"/>
<keyword evidence="4 5" id="KW-0472">Membrane</keyword>
<name>A0A6I3IDU5_9MICO</name>
<accession>A0A6I3IDU5</accession>
<dbReference type="GO" id="GO:0016020">
    <property type="term" value="C:membrane"/>
    <property type="evidence" value="ECO:0007669"/>
    <property type="project" value="UniProtKB-SubCell"/>
</dbReference>
<feature type="domain" description="RDD" evidence="6">
    <location>
        <begin position="31"/>
        <end position="158"/>
    </location>
</feature>
<comment type="caution">
    <text evidence="7">The sequence shown here is derived from an EMBL/GenBank/DDBJ whole genome shotgun (WGS) entry which is preliminary data.</text>
</comment>
<organism evidence="7 8">
    <name type="scientific">Arsenicicoccus cauae</name>
    <dbReference type="NCBI Taxonomy" id="2663847"/>
    <lineage>
        <taxon>Bacteria</taxon>
        <taxon>Bacillati</taxon>
        <taxon>Actinomycetota</taxon>
        <taxon>Actinomycetes</taxon>
        <taxon>Micrococcales</taxon>
        <taxon>Intrasporangiaceae</taxon>
        <taxon>Arsenicicoccus</taxon>
    </lineage>
</organism>
<evidence type="ECO:0000256" key="2">
    <source>
        <dbReference type="ARBA" id="ARBA00022692"/>
    </source>
</evidence>
<dbReference type="InterPro" id="IPR010432">
    <property type="entry name" value="RDD"/>
</dbReference>
<proteinExistence type="predicted"/>
<evidence type="ECO:0000256" key="1">
    <source>
        <dbReference type="ARBA" id="ARBA00004141"/>
    </source>
</evidence>
<feature type="transmembrane region" description="Helical" evidence="5">
    <location>
        <begin position="68"/>
        <end position="89"/>
    </location>
</feature>
<evidence type="ECO:0000256" key="4">
    <source>
        <dbReference type="ARBA" id="ARBA00023136"/>
    </source>
</evidence>
<dbReference type="Pfam" id="PF06271">
    <property type="entry name" value="RDD"/>
    <property type="match status" value="1"/>
</dbReference>
<evidence type="ECO:0000259" key="6">
    <source>
        <dbReference type="Pfam" id="PF06271"/>
    </source>
</evidence>
<evidence type="ECO:0000313" key="7">
    <source>
        <dbReference type="EMBL" id="MTB71857.1"/>
    </source>
</evidence>
<keyword evidence="2 5" id="KW-0812">Transmembrane</keyword>
<dbReference type="Proteomes" id="UP000431092">
    <property type="component" value="Unassembled WGS sequence"/>
</dbReference>
<protein>
    <submittedName>
        <fullName evidence="7">RDD family protein</fullName>
    </submittedName>
</protein>
<comment type="subcellular location">
    <subcellularLocation>
        <location evidence="1">Membrane</location>
        <topology evidence="1">Multi-pass membrane protein</topology>
    </subcellularLocation>
</comment>
<keyword evidence="8" id="KW-1185">Reference proteome</keyword>
<gene>
    <name evidence="7" type="ORF">GGG17_07725</name>
</gene>